<dbReference type="PROSITE" id="PS50949">
    <property type="entry name" value="HTH_GNTR"/>
    <property type="match status" value="1"/>
</dbReference>
<dbReference type="PANTHER" id="PTHR43537:SF5">
    <property type="entry name" value="UXU OPERON TRANSCRIPTIONAL REGULATOR"/>
    <property type="match status" value="1"/>
</dbReference>
<dbReference type="AlphaFoldDB" id="A0A0B2ALB1"/>
<name>A0A0B2ALB1_9MICC</name>
<dbReference type="Pfam" id="PF07729">
    <property type="entry name" value="FCD"/>
    <property type="match status" value="1"/>
</dbReference>
<keyword evidence="3" id="KW-0804">Transcription</keyword>
<dbReference type="Gene3D" id="1.20.120.530">
    <property type="entry name" value="GntR ligand-binding domain-like"/>
    <property type="match status" value="1"/>
</dbReference>
<dbReference type="InterPro" id="IPR036388">
    <property type="entry name" value="WH-like_DNA-bd_sf"/>
</dbReference>
<evidence type="ECO:0000313" key="5">
    <source>
        <dbReference type="EMBL" id="KHL02698.1"/>
    </source>
</evidence>
<dbReference type="GO" id="GO:0003677">
    <property type="term" value="F:DNA binding"/>
    <property type="evidence" value="ECO:0007669"/>
    <property type="project" value="UniProtKB-KW"/>
</dbReference>
<keyword evidence="2" id="KW-0238">DNA-binding</keyword>
<organism evidence="5 6">
    <name type="scientific">Sinomonas humi</name>
    <dbReference type="NCBI Taxonomy" id="1338436"/>
    <lineage>
        <taxon>Bacteria</taxon>
        <taxon>Bacillati</taxon>
        <taxon>Actinomycetota</taxon>
        <taxon>Actinomycetes</taxon>
        <taxon>Micrococcales</taxon>
        <taxon>Micrococcaceae</taxon>
        <taxon>Sinomonas</taxon>
    </lineage>
</organism>
<evidence type="ECO:0000313" key="6">
    <source>
        <dbReference type="Proteomes" id="UP000030982"/>
    </source>
</evidence>
<sequence length="232" mass="25814">MADAILRAAARLSPVASVSRRDGVINEIRRAVVVGSIKPGDKLTEAQLSEWLSVSRPTVREALNQLAQEGLLVQEPYRGLRVATLDPDMIMDLAHTRVALDMLAAEAIWADSSGRRMQLVEQAWAEYKGLEFDPDPIVKHEAHVAFHRNIWAASENAMLLRLWPVTEAHLTIVLAQDQATRDDPVRAHDVHERLVEALKSGDMGVIRAGFEEHTVASAEELIAMLERKEPKI</sequence>
<dbReference type="Gene3D" id="1.10.10.10">
    <property type="entry name" value="Winged helix-like DNA-binding domain superfamily/Winged helix DNA-binding domain"/>
    <property type="match status" value="1"/>
</dbReference>
<gene>
    <name evidence="5" type="ORF">LK10_11875</name>
</gene>
<comment type="caution">
    <text evidence="5">The sequence shown here is derived from an EMBL/GenBank/DDBJ whole genome shotgun (WGS) entry which is preliminary data.</text>
</comment>
<dbReference type="SMART" id="SM00345">
    <property type="entry name" value="HTH_GNTR"/>
    <property type="match status" value="1"/>
</dbReference>
<dbReference type="PRINTS" id="PR00035">
    <property type="entry name" value="HTHGNTR"/>
</dbReference>
<dbReference type="GO" id="GO:0003700">
    <property type="term" value="F:DNA-binding transcription factor activity"/>
    <property type="evidence" value="ECO:0007669"/>
    <property type="project" value="InterPro"/>
</dbReference>
<evidence type="ECO:0000256" key="3">
    <source>
        <dbReference type="ARBA" id="ARBA00023163"/>
    </source>
</evidence>
<feature type="domain" description="HTH gntR-type" evidence="4">
    <location>
        <begin position="18"/>
        <end position="85"/>
    </location>
</feature>
<evidence type="ECO:0000259" key="4">
    <source>
        <dbReference type="PROSITE" id="PS50949"/>
    </source>
</evidence>
<dbReference type="Proteomes" id="UP000030982">
    <property type="component" value="Unassembled WGS sequence"/>
</dbReference>
<dbReference type="Pfam" id="PF00392">
    <property type="entry name" value="GntR"/>
    <property type="match status" value="1"/>
</dbReference>
<accession>A0A0B2ALB1</accession>
<dbReference type="InterPro" id="IPR036390">
    <property type="entry name" value="WH_DNA-bd_sf"/>
</dbReference>
<reference evidence="5 6" key="1">
    <citation type="submission" date="2014-09" db="EMBL/GenBank/DDBJ databases">
        <title>Genome sequence of Sinomonas sp. MUSC 117.</title>
        <authorList>
            <person name="Lee L.-H."/>
        </authorList>
    </citation>
    <scope>NUCLEOTIDE SEQUENCE [LARGE SCALE GENOMIC DNA]</scope>
    <source>
        <strain evidence="5 6">MUSC 117</strain>
    </source>
</reference>
<dbReference type="EMBL" id="JTDL01000118">
    <property type="protein sequence ID" value="KHL02698.1"/>
    <property type="molecule type" value="Genomic_DNA"/>
</dbReference>
<dbReference type="OrthoDB" id="9816161at2"/>
<dbReference type="PANTHER" id="PTHR43537">
    <property type="entry name" value="TRANSCRIPTIONAL REGULATOR, GNTR FAMILY"/>
    <property type="match status" value="1"/>
</dbReference>
<dbReference type="InterPro" id="IPR000524">
    <property type="entry name" value="Tscrpt_reg_HTH_GntR"/>
</dbReference>
<dbReference type="SUPFAM" id="SSF48008">
    <property type="entry name" value="GntR ligand-binding domain-like"/>
    <property type="match status" value="1"/>
</dbReference>
<keyword evidence="6" id="KW-1185">Reference proteome</keyword>
<dbReference type="InterPro" id="IPR008920">
    <property type="entry name" value="TF_FadR/GntR_C"/>
</dbReference>
<dbReference type="InterPro" id="IPR011711">
    <property type="entry name" value="GntR_C"/>
</dbReference>
<proteinExistence type="predicted"/>
<protein>
    <submittedName>
        <fullName evidence="5">GntR family transcriptional regulator</fullName>
    </submittedName>
</protein>
<dbReference type="RefSeq" id="WP_043123892.1">
    <property type="nucleotide sequence ID" value="NZ_JTDL01000118.1"/>
</dbReference>
<dbReference type="STRING" id="1338436.LK10_11875"/>
<evidence type="ECO:0000256" key="2">
    <source>
        <dbReference type="ARBA" id="ARBA00023125"/>
    </source>
</evidence>
<dbReference type="CDD" id="cd07377">
    <property type="entry name" value="WHTH_GntR"/>
    <property type="match status" value="1"/>
</dbReference>
<keyword evidence="1" id="KW-0805">Transcription regulation</keyword>
<evidence type="ECO:0000256" key="1">
    <source>
        <dbReference type="ARBA" id="ARBA00023015"/>
    </source>
</evidence>
<dbReference type="SUPFAM" id="SSF46785">
    <property type="entry name" value="Winged helix' DNA-binding domain"/>
    <property type="match status" value="1"/>
</dbReference>